<evidence type="ECO:0000256" key="4">
    <source>
        <dbReference type="SAM" id="MobiDB-lite"/>
    </source>
</evidence>
<dbReference type="OrthoDB" id="1716816at2759"/>
<reference evidence="7" key="1">
    <citation type="submission" date="2017-04" db="EMBL/GenBank/DDBJ databases">
        <title>Plasmodium gonderi genome.</title>
        <authorList>
            <person name="Arisue N."/>
            <person name="Honma H."/>
            <person name="Kawai S."/>
            <person name="Tougan T."/>
            <person name="Tanabe K."/>
            <person name="Horii T."/>
        </authorList>
    </citation>
    <scope>NUCLEOTIDE SEQUENCE [LARGE SCALE GENOMIC DNA]</scope>
    <source>
        <strain evidence="7">ATCC 30045</strain>
    </source>
</reference>
<evidence type="ECO:0000313" key="6">
    <source>
        <dbReference type="EMBL" id="GAW79826.1"/>
    </source>
</evidence>
<evidence type="ECO:0000313" key="7">
    <source>
        <dbReference type="Proteomes" id="UP000195521"/>
    </source>
</evidence>
<evidence type="ECO:0000256" key="2">
    <source>
        <dbReference type="ARBA" id="ARBA00022630"/>
    </source>
</evidence>
<proteinExistence type="predicted"/>
<name>A0A1Y1JBF1_PLAGO</name>
<accession>A0A1Y1JBF1</accession>
<keyword evidence="2" id="KW-0285">Flavoprotein</keyword>
<protein>
    <recommendedName>
        <fullName evidence="5">FAD-binding domain-containing protein</fullName>
    </recommendedName>
</protein>
<dbReference type="Proteomes" id="UP000195521">
    <property type="component" value="Unassembled WGS sequence"/>
</dbReference>
<evidence type="ECO:0000256" key="3">
    <source>
        <dbReference type="ARBA" id="ARBA00022827"/>
    </source>
</evidence>
<sequence>MSKRKKLHLKKNDELEEQETDVLIVGADTGGLILSLDLARKNIQHIVINSCEWKKNKINEADISAQYLLYPRTLEILQDMNILSEVIHRSLKLTGVSFYAGNKLINKTDKTFFQNFNGSIPYMLSISKNAFNSILRRKLFSLNSRSIQDATILWGIGQKYTCHCRRKNKGHKNSGIMWLHQNLGISPHGGGQHFHTCVSSKYQQKRKHEKGKRENGKNWQNWKNGRDVKKLYTLPSLLKKRQGKTSHNFNGETTEKKKKKRITKRSQKSSSHSSNTAEDNNSDYLKEESNNSFDTNTSKNTWSQTGSNFSTPTYGNQTGSSVQDSDILKYCYMHSISKTHTKEENKSMPTVHVHLLRDTKRKNNEICKGTKMGTNDNNAHSGIQDTDEPKVYKKMYRKGEFFLWGRNKNNSVMKNNMEDPNKCIEKIYDTHLCEDKKKEKSMHHCSIKSKFIIGVDGRKSLVRKLANIKMEEKTNNHIECISVDICAKWNINMSHYHLTLVQSEHGFVTCFPILFDITNIHEQNLYCIDHTFANLIKAAKEKYIFKKEDSQTSSSSKNIFNMRIMSHPFGEAKNDHDNLSSLTRERNSTAHQQMDNHFFTSQKEEEKQKKNTNTTHGEFSSNLESHSGFLEKGIQKRESQRGPMTDEQNEPRTTAHVEKSDDTIKQNQREERKDVQNSIQYSSEPCICEDIPKLNTSNGEKMDEAVRKKIDSDEESIGSTQGCIPKKEWKNNHDELGLKHQLIKTISNGMTQNSVTSKEYYIEKNPTECFENGTLEGNSASRIHVATHLVGAKREEDQVTHTLRDYRHHSSDEIKCNEKNPHVKDKYHTTIYDSKESKTMGRNSDDVVWVKKKNGDVFTNGEGNKNINMQGEKGTFPLNNSHDRESEKAWKNPHDDDSNFLISDDVQRKEKYIEKDYTIYQSNDTDSNHEVYIFSDAVSNNSCTDINNTSPFITRKGGYNWHLTICRKVNQKKKKSEYAYEMKQTHKLCYVEVIELIEKIFPNIKLFYIYNLKTAIHRDKICKNFYHDGVILAGESNCFYNPMFNISINLTIHDVYNIGWKLKYLIDHTPSFMLLESYEKERQYICKKVLSWSIDKINFFFLPNNDSIHYLVSFLNCCSKTFRNFSPTCNFLDNIYRKTFMLQSDYYKLDIINNSDQLTKKHFICADRAKNCVLKSITFSRGNYQESNTTVCLYDYLKGHLHTLILCINLLDIAKYSACKSMLPHGHPFITPFHLKRINKMKEFSNHHDNHMHDDDDANSIDKLMKIARLTYHTMDKGKQGPSLKILWVVCNDQKIDFNSKHSIVSEGTDITANGSENANILSAILSFICPYIPNKFSQIQKTSMSHNALNELLTKIKASNLGKQIILYDFLNDFQRQFNIKLGTPNSFIYSCNTTPAMYIFVRPDMHITHMNYVSDESKITAFFDYLYKFYA</sequence>
<feature type="domain" description="FAD-binding" evidence="5">
    <location>
        <begin position="1011"/>
        <end position="1092"/>
    </location>
</feature>
<dbReference type="GeneID" id="39746538"/>
<feature type="compositionally biased region" description="Basic and acidic residues" evidence="4">
    <location>
        <begin position="649"/>
        <end position="675"/>
    </location>
</feature>
<dbReference type="PANTHER" id="PTHR43004">
    <property type="entry name" value="TRK SYSTEM POTASSIUM UPTAKE PROTEIN"/>
    <property type="match status" value="1"/>
</dbReference>
<dbReference type="EMBL" id="BDQF01000006">
    <property type="protein sequence ID" value="GAW79826.1"/>
    <property type="molecule type" value="Genomic_DNA"/>
</dbReference>
<keyword evidence="3" id="KW-0274">FAD</keyword>
<dbReference type="OMA" id="DMHITHM"/>
<feature type="compositionally biased region" description="Polar residues" evidence="4">
    <location>
        <begin position="290"/>
        <end position="320"/>
    </location>
</feature>
<keyword evidence="7" id="KW-1185">Reference proteome</keyword>
<feature type="region of interest" description="Disordered" evidence="4">
    <location>
        <begin position="600"/>
        <end position="678"/>
    </location>
</feature>
<feature type="compositionally biased region" description="Basic residues" evidence="4">
    <location>
        <begin position="256"/>
        <end position="267"/>
    </location>
</feature>
<feature type="compositionally biased region" description="Polar residues" evidence="4">
    <location>
        <begin position="616"/>
        <end position="625"/>
    </location>
</feature>
<dbReference type="GO" id="GO:0016709">
    <property type="term" value="F:oxidoreductase activity, acting on paired donors, with incorporation or reduction of molecular oxygen, NAD(P)H as one donor, and incorporation of one atom of oxygen"/>
    <property type="evidence" value="ECO:0007669"/>
    <property type="project" value="UniProtKB-ARBA"/>
</dbReference>
<gene>
    <name evidence="6" type="ORF">PGO_052360</name>
</gene>
<evidence type="ECO:0000256" key="1">
    <source>
        <dbReference type="ARBA" id="ARBA00001974"/>
    </source>
</evidence>
<dbReference type="SUPFAM" id="SSF51905">
    <property type="entry name" value="FAD/NAD(P)-binding domain"/>
    <property type="match status" value="2"/>
</dbReference>
<feature type="region of interest" description="Disordered" evidence="4">
    <location>
        <begin position="194"/>
        <end position="320"/>
    </location>
</feature>
<organism evidence="6 7">
    <name type="scientific">Plasmodium gonderi</name>
    <dbReference type="NCBI Taxonomy" id="77519"/>
    <lineage>
        <taxon>Eukaryota</taxon>
        <taxon>Sar</taxon>
        <taxon>Alveolata</taxon>
        <taxon>Apicomplexa</taxon>
        <taxon>Aconoidasida</taxon>
        <taxon>Haemosporida</taxon>
        <taxon>Plasmodiidae</taxon>
        <taxon>Plasmodium</taxon>
        <taxon>Plasmodium (Plasmodium)</taxon>
    </lineage>
</organism>
<dbReference type="Pfam" id="PF01494">
    <property type="entry name" value="FAD_binding_3"/>
    <property type="match status" value="2"/>
</dbReference>
<comment type="caution">
    <text evidence="6">The sequence shown here is derived from an EMBL/GenBank/DDBJ whole genome shotgun (WGS) entry which is preliminary data.</text>
</comment>
<dbReference type="InterPro" id="IPR002938">
    <property type="entry name" value="FAD-bd"/>
</dbReference>
<dbReference type="Gene3D" id="3.50.50.60">
    <property type="entry name" value="FAD/NAD(P)-binding domain"/>
    <property type="match status" value="2"/>
</dbReference>
<dbReference type="PANTHER" id="PTHR43004:SF19">
    <property type="entry name" value="BINDING MONOOXYGENASE, PUTATIVE (JCVI)-RELATED"/>
    <property type="match status" value="1"/>
</dbReference>
<evidence type="ECO:0000259" key="5">
    <source>
        <dbReference type="Pfam" id="PF01494"/>
    </source>
</evidence>
<dbReference type="InterPro" id="IPR036188">
    <property type="entry name" value="FAD/NAD-bd_sf"/>
</dbReference>
<comment type="cofactor">
    <cofactor evidence="1">
        <name>FAD</name>
        <dbReference type="ChEBI" id="CHEBI:57692"/>
    </cofactor>
</comment>
<dbReference type="GO" id="GO:0071949">
    <property type="term" value="F:FAD binding"/>
    <property type="evidence" value="ECO:0007669"/>
    <property type="project" value="InterPro"/>
</dbReference>
<dbReference type="RefSeq" id="XP_028542415.1">
    <property type="nucleotide sequence ID" value="XM_028686614.1"/>
</dbReference>
<feature type="domain" description="FAD-binding" evidence="5">
    <location>
        <begin position="19"/>
        <end position="139"/>
    </location>
</feature>
<dbReference type="InterPro" id="IPR050641">
    <property type="entry name" value="RIFMO-like"/>
</dbReference>